<dbReference type="EMBL" id="JAUEPT010000002">
    <property type="protein sequence ID" value="KAK0454287.1"/>
    <property type="molecule type" value="Genomic_DNA"/>
</dbReference>
<organism evidence="1 2">
    <name type="scientific">Armillaria borealis</name>
    <dbReference type="NCBI Taxonomy" id="47425"/>
    <lineage>
        <taxon>Eukaryota</taxon>
        <taxon>Fungi</taxon>
        <taxon>Dikarya</taxon>
        <taxon>Basidiomycota</taxon>
        <taxon>Agaricomycotina</taxon>
        <taxon>Agaricomycetes</taxon>
        <taxon>Agaricomycetidae</taxon>
        <taxon>Agaricales</taxon>
        <taxon>Marasmiineae</taxon>
        <taxon>Physalacriaceae</taxon>
        <taxon>Armillaria</taxon>
    </lineage>
</organism>
<dbReference type="Proteomes" id="UP001175226">
    <property type="component" value="Unassembled WGS sequence"/>
</dbReference>
<comment type="caution">
    <text evidence="1">The sequence shown here is derived from an EMBL/GenBank/DDBJ whole genome shotgun (WGS) entry which is preliminary data.</text>
</comment>
<reference evidence="1" key="1">
    <citation type="submission" date="2023-06" db="EMBL/GenBank/DDBJ databases">
        <authorList>
            <consortium name="Lawrence Berkeley National Laboratory"/>
            <person name="Ahrendt S."/>
            <person name="Sahu N."/>
            <person name="Indic B."/>
            <person name="Wong-Bajracharya J."/>
            <person name="Merenyi Z."/>
            <person name="Ke H.-M."/>
            <person name="Monk M."/>
            <person name="Kocsube S."/>
            <person name="Drula E."/>
            <person name="Lipzen A."/>
            <person name="Balint B."/>
            <person name="Henrissat B."/>
            <person name="Andreopoulos B."/>
            <person name="Martin F.M."/>
            <person name="Harder C.B."/>
            <person name="Rigling D."/>
            <person name="Ford K.L."/>
            <person name="Foster G.D."/>
            <person name="Pangilinan J."/>
            <person name="Papanicolaou A."/>
            <person name="Barry K."/>
            <person name="LaButti K."/>
            <person name="Viragh M."/>
            <person name="Koriabine M."/>
            <person name="Yan M."/>
            <person name="Riley R."/>
            <person name="Champramary S."/>
            <person name="Plett K.L."/>
            <person name="Tsai I.J."/>
            <person name="Slot J."/>
            <person name="Sipos G."/>
            <person name="Plett J."/>
            <person name="Nagy L.G."/>
            <person name="Grigoriev I.V."/>
        </authorList>
    </citation>
    <scope>NUCLEOTIDE SEQUENCE</scope>
    <source>
        <strain evidence="1">FPL87.14</strain>
    </source>
</reference>
<sequence>MRPLGPVAITFGLCISFLRKSMSLSSIQLHQAEIRFVTDNSHYYHLFSSMYQRLHPSMACSGDSAAILPKSHLRECHSSLSNIKVRR</sequence>
<protein>
    <submittedName>
        <fullName evidence="1">Uncharacterized protein</fullName>
    </submittedName>
</protein>
<keyword evidence="2" id="KW-1185">Reference proteome</keyword>
<evidence type="ECO:0000313" key="2">
    <source>
        <dbReference type="Proteomes" id="UP001175226"/>
    </source>
</evidence>
<accession>A0AA39K4M9</accession>
<evidence type="ECO:0000313" key="1">
    <source>
        <dbReference type="EMBL" id="KAK0454287.1"/>
    </source>
</evidence>
<name>A0AA39K4M9_9AGAR</name>
<dbReference type="AlphaFoldDB" id="A0AA39K4M9"/>
<feature type="non-terminal residue" evidence="1">
    <location>
        <position position="87"/>
    </location>
</feature>
<gene>
    <name evidence="1" type="ORF">EV421DRAFT_1755964</name>
</gene>
<proteinExistence type="predicted"/>